<comment type="caution">
    <text evidence="9">The sequence shown here is derived from an EMBL/GenBank/DDBJ whole genome shotgun (WGS) entry which is preliminary data.</text>
</comment>
<feature type="transmembrane region" description="Helical" evidence="8">
    <location>
        <begin position="150"/>
        <end position="166"/>
    </location>
</feature>
<evidence type="ECO:0000313" key="9">
    <source>
        <dbReference type="EMBL" id="MZQ83781.1"/>
    </source>
</evidence>
<evidence type="ECO:0000256" key="5">
    <source>
        <dbReference type="ARBA" id="ARBA00022692"/>
    </source>
</evidence>
<feature type="transmembrane region" description="Helical" evidence="8">
    <location>
        <begin position="402"/>
        <end position="423"/>
    </location>
</feature>
<dbReference type="NCBIfam" id="TIGR00912">
    <property type="entry name" value="2A0309"/>
    <property type="match status" value="1"/>
</dbReference>
<evidence type="ECO:0000256" key="4">
    <source>
        <dbReference type="ARBA" id="ARBA00022544"/>
    </source>
</evidence>
<keyword evidence="6 8" id="KW-1133">Transmembrane helix</keyword>
<proteinExistence type="inferred from homology"/>
<feature type="transmembrane region" description="Helical" evidence="8">
    <location>
        <begin position="277"/>
        <end position="301"/>
    </location>
</feature>
<comment type="similarity">
    <text evidence="2">Belongs to the amino acid-polyamine-organocation (APC) superfamily. Spore germination protein (SGP) (TC 2.A.3.9) family.</text>
</comment>
<feature type="transmembrane region" description="Helical" evidence="8">
    <location>
        <begin position="15"/>
        <end position="38"/>
    </location>
</feature>
<dbReference type="Proteomes" id="UP000481087">
    <property type="component" value="Unassembled WGS sequence"/>
</dbReference>
<dbReference type="GO" id="GO:0016020">
    <property type="term" value="C:membrane"/>
    <property type="evidence" value="ECO:0007669"/>
    <property type="project" value="UniProtKB-SubCell"/>
</dbReference>
<feature type="transmembrane region" description="Helical" evidence="8">
    <location>
        <begin position="44"/>
        <end position="64"/>
    </location>
</feature>
<keyword evidence="7 8" id="KW-0472">Membrane</keyword>
<feature type="transmembrane region" description="Helical" evidence="8">
    <location>
        <begin position="337"/>
        <end position="359"/>
    </location>
</feature>
<protein>
    <submittedName>
        <fullName evidence="9">Endospore germination permease</fullName>
    </submittedName>
</protein>
<organism evidence="9 10">
    <name type="scientific">Paenibacillus silvestris</name>
    <dbReference type="NCBI Taxonomy" id="2606219"/>
    <lineage>
        <taxon>Bacteria</taxon>
        <taxon>Bacillati</taxon>
        <taxon>Bacillota</taxon>
        <taxon>Bacilli</taxon>
        <taxon>Bacillales</taxon>
        <taxon>Paenibacillaceae</taxon>
        <taxon>Paenibacillus</taxon>
    </lineage>
</organism>
<feature type="transmembrane region" description="Helical" evidence="8">
    <location>
        <begin position="222"/>
        <end position="242"/>
    </location>
</feature>
<keyword evidence="3" id="KW-0813">Transport</keyword>
<evidence type="ECO:0000256" key="7">
    <source>
        <dbReference type="ARBA" id="ARBA00023136"/>
    </source>
</evidence>
<feature type="transmembrane region" description="Helical" evidence="8">
    <location>
        <begin position="308"/>
        <end position="325"/>
    </location>
</feature>
<feature type="transmembrane region" description="Helical" evidence="8">
    <location>
        <begin position="121"/>
        <end position="138"/>
    </location>
</feature>
<dbReference type="Pfam" id="PF03845">
    <property type="entry name" value="Spore_permease"/>
    <property type="match status" value="1"/>
</dbReference>
<accession>A0A6L8V2J7</accession>
<gene>
    <name evidence="9" type="ORF">GQF01_16850</name>
</gene>
<sequence length="463" mass="51708">MFTIDRKQVINQRQLSWLASSVITSGGILTLQNVLIRVSQMDAWYSYLPSIFYVFGVASFFGYITKHYPQKHIFEISQELLGRFGGAIVNLIMLFHFWQIVMRDISSVSRFSTTLLLHNTPLEILTLLPCLLLIYFGKSSVEVIARVNDLFYPLFVITILSMPLLLSNEYYFQLVTPAMTMPVQHVAASSLLTIGSAGDIFILGAFLHMMSNPNQVRASIRHGSLLGIFLLTIAIFSVLVVLGPRMPGNFLYPVYNLVQMIHVTDFLDRVDLIILMIWYPTVACKMIAIYMALLIGISAILDKRNYPTINKPVALFMVMATLLSFKNTTDLLAFSNYSAPVFALAYQPLVMAILLIAVARKKRKTGNQTVAQDSSFDGQSSSGVKASQKIGKLSQKLSYKHWLWGGNALILLATLCLMVGLMFSKYHPGIGTVCAIIFAICMLLTSLTTYMEVSQLKQLEAGK</sequence>
<dbReference type="PANTHER" id="PTHR34975">
    <property type="entry name" value="SPORE GERMINATION PROTEIN A2"/>
    <property type="match status" value="1"/>
</dbReference>
<evidence type="ECO:0000256" key="2">
    <source>
        <dbReference type="ARBA" id="ARBA00007998"/>
    </source>
</evidence>
<name>A0A6L8V2J7_9BACL</name>
<keyword evidence="10" id="KW-1185">Reference proteome</keyword>
<evidence type="ECO:0000256" key="8">
    <source>
        <dbReference type="SAM" id="Phobius"/>
    </source>
</evidence>
<dbReference type="GO" id="GO:0009847">
    <property type="term" value="P:spore germination"/>
    <property type="evidence" value="ECO:0007669"/>
    <property type="project" value="InterPro"/>
</dbReference>
<dbReference type="InterPro" id="IPR004761">
    <property type="entry name" value="Spore_GerAB"/>
</dbReference>
<evidence type="ECO:0000256" key="1">
    <source>
        <dbReference type="ARBA" id="ARBA00004141"/>
    </source>
</evidence>
<evidence type="ECO:0000256" key="6">
    <source>
        <dbReference type="ARBA" id="ARBA00022989"/>
    </source>
</evidence>
<dbReference type="AlphaFoldDB" id="A0A6L8V2J7"/>
<keyword evidence="5 8" id="KW-0812">Transmembrane</keyword>
<reference evidence="9 10" key="1">
    <citation type="submission" date="2019-12" db="EMBL/GenBank/DDBJ databases">
        <title>Paenibacillus sp. nov. sp. isolated from soil.</title>
        <authorList>
            <person name="Kim J."/>
            <person name="Jeong S.E."/>
            <person name="Jung H.S."/>
            <person name="Jeon C.O."/>
        </authorList>
    </citation>
    <scope>NUCLEOTIDE SEQUENCE [LARGE SCALE GENOMIC DNA]</scope>
    <source>
        <strain evidence="9 10">5J-6</strain>
    </source>
</reference>
<feature type="transmembrane region" description="Helical" evidence="8">
    <location>
        <begin position="84"/>
        <end position="101"/>
    </location>
</feature>
<dbReference type="EMBL" id="WTUZ01000020">
    <property type="protein sequence ID" value="MZQ83781.1"/>
    <property type="molecule type" value="Genomic_DNA"/>
</dbReference>
<evidence type="ECO:0000313" key="10">
    <source>
        <dbReference type="Proteomes" id="UP000481087"/>
    </source>
</evidence>
<comment type="subcellular location">
    <subcellularLocation>
        <location evidence="1">Membrane</location>
        <topology evidence="1">Multi-pass membrane protein</topology>
    </subcellularLocation>
</comment>
<evidence type="ECO:0000256" key="3">
    <source>
        <dbReference type="ARBA" id="ARBA00022448"/>
    </source>
</evidence>
<feature type="transmembrane region" description="Helical" evidence="8">
    <location>
        <begin position="429"/>
        <end position="450"/>
    </location>
</feature>
<feature type="transmembrane region" description="Helical" evidence="8">
    <location>
        <begin position="186"/>
        <end position="210"/>
    </location>
</feature>
<keyword evidence="4" id="KW-0309">Germination</keyword>
<dbReference type="PANTHER" id="PTHR34975:SF2">
    <property type="entry name" value="SPORE GERMINATION PROTEIN A2"/>
    <property type="match status" value="1"/>
</dbReference>